<gene>
    <name evidence="1" type="ORF">KAK06_04240</name>
</gene>
<keyword evidence="2" id="KW-1185">Reference proteome</keyword>
<proteinExistence type="predicted"/>
<name>A0A940YG92_9BURK</name>
<dbReference type="EMBL" id="JAGQDE010000002">
    <property type="protein sequence ID" value="MBQ0958157.1"/>
    <property type="molecule type" value="Genomic_DNA"/>
</dbReference>
<evidence type="ECO:0000313" key="2">
    <source>
        <dbReference type="Proteomes" id="UP000678374"/>
    </source>
</evidence>
<reference evidence="1" key="1">
    <citation type="submission" date="2021-04" db="EMBL/GenBank/DDBJ databases">
        <title>The genome sequence of Ideonella sp. 4Y11.</title>
        <authorList>
            <person name="Liu Y."/>
        </authorList>
    </citation>
    <scope>NUCLEOTIDE SEQUENCE</scope>
    <source>
        <strain evidence="1">4Y11</strain>
    </source>
</reference>
<accession>A0A940YG92</accession>
<protein>
    <submittedName>
        <fullName evidence="1">Uncharacterized protein</fullName>
    </submittedName>
</protein>
<sequence length="222" mass="22820">MAMARQVINESFTDGFIAPVAIETLGNGATLKSTARKFSVKVAGGSCGSCGQADAVSFYPATAPLTGNFVTDLEFVQDGRTAVDGSQVRSGIYLEMKVNSPDHVAGSVSVSLTGDFRSNGTEFHGATGMSFIGNALAGFQETAIPKTDVSSGAWTMSLSRSGSMCTIRLLDPAGVDRLGMAPVSCSTEPLIPAVVLFSGSGGDTAKNGTYGASLKRLRLTAD</sequence>
<dbReference type="Proteomes" id="UP000678374">
    <property type="component" value="Unassembled WGS sequence"/>
</dbReference>
<evidence type="ECO:0000313" key="1">
    <source>
        <dbReference type="EMBL" id="MBQ0958157.1"/>
    </source>
</evidence>
<dbReference type="AlphaFoldDB" id="A0A940YG92"/>
<comment type="caution">
    <text evidence="1">The sequence shown here is derived from an EMBL/GenBank/DDBJ whole genome shotgun (WGS) entry which is preliminary data.</text>
</comment>
<organism evidence="1 2">
    <name type="scientific">Ideonella aquatica</name>
    <dbReference type="NCBI Taxonomy" id="2824119"/>
    <lineage>
        <taxon>Bacteria</taxon>
        <taxon>Pseudomonadati</taxon>
        <taxon>Pseudomonadota</taxon>
        <taxon>Betaproteobacteria</taxon>
        <taxon>Burkholderiales</taxon>
        <taxon>Sphaerotilaceae</taxon>
        <taxon>Ideonella</taxon>
    </lineage>
</organism>